<name>A0A9D3UXH1_9ROSI</name>
<protein>
    <submittedName>
        <fullName evidence="2">Uncharacterized protein</fullName>
    </submittedName>
</protein>
<evidence type="ECO:0000313" key="3">
    <source>
        <dbReference type="Proteomes" id="UP000828251"/>
    </source>
</evidence>
<evidence type="ECO:0000256" key="1">
    <source>
        <dbReference type="SAM" id="MobiDB-lite"/>
    </source>
</evidence>
<dbReference type="Proteomes" id="UP000828251">
    <property type="component" value="Unassembled WGS sequence"/>
</dbReference>
<organism evidence="2 3">
    <name type="scientific">Gossypium stocksii</name>
    <dbReference type="NCBI Taxonomy" id="47602"/>
    <lineage>
        <taxon>Eukaryota</taxon>
        <taxon>Viridiplantae</taxon>
        <taxon>Streptophyta</taxon>
        <taxon>Embryophyta</taxon>
        <taxon>Tracheophyta</taxon>
        <taxon>Spermatophyta</taxon>
        <taxon>Magnoliopsida</taxon>
        <taxon>eudicotyledons</taxon>
        <taxon>Gunneridae</taxon>
        <taxon>Pentapetalae</taxon>
        <taxon>rosids</taxon>
        <taxon>malvids</taxon>
        <taxon>Malvales</taxon>
        <taxon>Malvaceae</taxon>
        <taxon>Malvoideae</taxon>
        <taxon>Gossypium</taxon>
    </lineage>
</organism>
<evidence type="ECO:0000313" key="2">
    <source>
        <dbReference type="EMBL" id="KAH1064188.1"/>
    </source>
</evidence>
<gene>
    <name evidence="2" type="ORF">J1N35_029175</name>
</gene>
<reference evidence="2 3" key="1">
    <citation type="journal article" date="2021" name="Plant Biotechnol. J.">
        <title>Multi-omics assisted identification of the key and species-specific regulatory components of drought-tolerant mechanisms in Gossypium stocksii.</title>
        <authorList>
            <person name="Yu D."/>
            <person name="Ke L."/>
            <person name="Zhang D."/>
            <person name="Wu Y."/>
            <person name="Sun Y."/>
            <person name="Mei J."/>
            <person name="Sun J."/>
            <person name="Sun Y."/>
        </authorList>
    </citation>
    <scope>NUCLEOTIDE SEQUENCE [LARGE SCALE GENOMIC DNA]</scope>
    <source>
        <strain evidence="3">cv. E1</strain>
        <tissue evidence="2">Leaf</tissue>
    </source>
</reference>
<feature type="region of interest" description="Disordered" evidence="1">
    <location>
        <begin position="1"/>
        <end position="31"/>
    </location>
</feature>
<feature type="non-terminal residue" evidence="2">
    <location>
        <position position="1"/>
    </location>
</feature>
<sequence length="82" mass="9397">FAIKHSRTHNMEGKEKESGVSTSQCITNAEGSKKKKKKTTILYWGGKKAVTTRQIIQQHGKLCNNTMILFERRGEIFLNKCR</sequence>
<feature type="compositionally biased region" description="Polar residues" evidence="1">
    <location>
        <begin position="19"/>
        <end position="30"/>
    </location>
</feature>
<comment type="caution">
    <text evidence="2">The sequence shown here is derived from an EMBL/GenBank/DDBJ whole genome shotgun (WGS) entry which is preliminary data.</text>
</comment>
<accession>A0A9D3UXH1</accession>
<proteinExistence type="predicted"/>
<dbReference type="EMBL" id="JAIQCV010000009">
    <property type="protein sequence ID" value="KAH1064188.1"/>
    <property type="molecule type" value="Genomic_DNA"/>
</dbReference>
<feature type="compositionally biased region" description="Basic and acidic residues" evidence="1">
    <location>
        <begin position="9"/>
        <end position="18"/>
    </location>
</feature>
<dbReference type="AlphaFoldDB" id="A0A9D3UXH1"/>
<keyword evidence="3" id="KW-1185">Reference proteome</keyword>